<dbReference type="PANTHER" id="PTHR22754">
    <property type="entry name" value="DISCO-INTERACTING PROTEIN 2 DIP2 -RELATED"/>
    <property type="match status" value="1"/>
</dbReference>
<dbReference type="Gene3D" id="3.40.50.12780">
    <property type="entry name" value="N-terminal domain of ligase-like"/>
    <property type="match status" value="1"/>
</dbReference>
<dbReference type="GO" id="GO:0016874">
    <property type="term" value="F:ligase activity"/>
    <property type="evidence" value="ECO:0007669"/>
    <property type="project" value="UniProtKB-KW"/>
</dbReference>
<evidence type="ECO:0000256" key="1">
    <source>
        <dbReference type="ARBA" id="ARBA00006432"/>
    </source>
</evidence>
<proteinExistence type="inferred from homology"/>
<evidence type="ECO:0000256" key="3">
    <source>
        <dbReference type="ARBA" id="ARBA00022832"/>
    </source>
</evidence>
<keyword evidence="4" id="KW-0443">Lipid metabolism</keyword>
<dbReference type="CDD" id="cd05931">
    <property type="entry name" value="FAAL"/>
    <property type="match status" value="1"/>
</dbReference>
<dbReference type="InterPro" id="IPR040097">
    <property type="entry name" value="FAAL/FAAC"/>
</dbReference>
<evidence type="ECO:0000256" key="4">
    <source>
        <dbReference type="ARBA" id="ARBA00023098"/>
    </source>
</evidence>
<feature type="domain" description="AMP-dependent synthetase/ligase" evidence="6">
    <location>
        <begin position="26"/>
        <end position="413"/>
    </location>
</feature>
<keyword evidence="3" id="KW-0276">Fatty acid metabolism</keyword>
<dbReference type="RefSeq" id="WP_209667182.1">
    <property type="nucleotide sequence ID" value="NZ_JAGGMS010000001.1"/>
</dbReference>
<dbReference type="Gene3D" id="3.30.300.30">
    <property type="match status" value="1"/>
</dbReference>
<keyword evidence="2 8" id="KW-0436">Ligase</keyword>
<evidence type="ECO:0000259" key="7">
    <source>
        <dbReference type="Pfam" id="PF23024"/>
    </source>
</evidence>
<dbReference type="InterPro" id="IPR000873">
    <property type="entry name" value="AMP-dep_synth/lig_dom"/>
</dbReference>
<organism evidence="8 9">
    <name type="scientific">Amycolatopsis magusensis</name>
    <dbReference type="NCBI Taxonomy" id="882444"/>
    <lineage>
        <taxon>Bacteria</taxon>
        <taxon>Bacillati</taxon>
        <taxon>Actinomycetota</taxon>
        <taxon>Actinomycetes</taxon>
        <taxon>Pseudonocardiales</taxon>
        <taxon>Pseudonocardiaceae</taxon>
        <taxon>Amycolatopsis</taxon>
    </lineage>
</organism>
<dbReference type="Pfam" id="PF00501">
    <property type="entry name" value="AMP-binding"/>
    <property type="match status" value="1"/>
</dbReference>
<feature type="domain" description="AMP-binding enzyme C-terminal" evidence="7">
    <location>
        <begin position="449"/>
        <end position="552"/>
    </location>
</feature>
<dbReference type="EMBL" id="JAGGMS010000001">
    <property type="protein sequence ID" value="MBP2184124.1"/>
    <property type="molecule type" value="Genomic_DNA"/>
</dbReference>
<feature type="region of interest" description="Disordered" evidence="5">
    <location>
        <begin position="537"/>
        <end position="562"/>
    </location>
</feature>
<accession>A0ABS4PXG4</accession>
<comment type="caution">
    <text evidence="8">The sequence shown here is derived from an EMBL/GenBank/DDBJ whole genome shotgun (WGS) entry which is preliminary data.</text>
</comment>
<sequence>MLEHALRPDPGHRTLADVLARNLPARADERAVVILDREGREVDEATYGELDRRVRALAALLQQVVAPGERALVMTPTGVDFLVGFFACAYAGVIGVPVPPPEAGAKQLARLRSIVKDAAPAAILTTTEIAESEVAGELGAAQLVVISEVDPDLAELWTDPGATGEQVAFLQYTSGSTAEPKGAMITHANVAANLAAVWHLAHVEPDHPLRVVSWLPLFHDMGLLQPLLTFYTGGQVALIPPMEFLLRPAVWLEAMSHYRGEFSCAPNFAYDVCATKLTDRQRADLDLSSWRAAVNGAEPVRYDTLERFAAAFAPAGFPESAITPAYGLAEGMVYVSGSREPSDPRYVDLDVLELEKSGRLVDAASGGRRIVACGRVPSNLDVRIVDPATGEPSEEDRPGEVRIAGASISAGYWQRPEATEAKFGGGWLRTGDLGFRRDGHLFVLGRLDDMIIVDGRNHYPQDVELTVGESHPLLDPSRCAAFAYDEDGQTRLGILAETQRGAPVDDPAAVAEVIRHAVAAEHQLGAAAVHVLKPGGLPRTTSGKVQRAKSRALHEAGTLPTW</sequence>
<name>A0ABS4PXG4_9PSEU</name>
<evidence type="ECO:0000256" key="5">
    <source>
        <dbReference type="SAM" id="MobiDB-lite"/>
    </source>
</evidence>
<dbReference type="Proteomes" id="UP000741013">
    <property type="component" value="Unassembled WGS sequence"/>
</dbReference>
<dbReference type="PANTHER" id="PTHR22754:SF32">
    <property type="entry name" value="DISCO-INTERACTING PROTEIN 2"/>
    <property type="match status" value="1"/>
</dbReference>
<evidence type="ECO:0000313" key="8">
    <source>
        <dbReference type="EMBL" id="MBP2184124.1"/>
    </source>
</evidence>
<dbReference type="Pfam" id="PF23024">
    <property type="entry name" value="AMP-dom_DIP2-like"/>
    <property type="match status" value="1"/>
</dbReference>
<dbReference type="InterPro" id="IPR045851">
    <property type="entry name" value="AMP-bd_C_sf"/>
</dbReference>
<evidence type="ECO:0000313" key="9">
    <source>
        <dbReference type="Proteomes" id="UP000741013"/>
    </source>
</evidence>
<gene>
    <name evidence="8" type="ORF">JOM49_005650</name>
</gene>
<protein>
    <submittedName>
        <fullName evidence="8">Acyl-CoA synthetase (AMP-forming)/AMP-acid ligase II</fullName>
    </submittedName>
</protein>
<keyword evidence="9" id="KW-1185">Reference proteome</keyword>
<evidence type="ECO:0000256" key="2">
    <source>
        <dbReference type="ARBA" id="ARBA00022598"/>
    </source>
</evidence>
<dbReference type="SUPFAM" id="SSF56801">
    <property type="entry name" value="Acetyl-CoA synthetase-like"/>
    <property type="match status" value="1"/>
</dbReference>
<comment type="similarity">
    <text evidence="1">Belongs to the ATP-dependent AMP-binding enzyme family.</text>
</comment>
<reference evidence="8 9" key="1">
    <citation type="submission" date="2021-03" db="EMBL/GenBank/DDBJ databases">
        <title>Sequencing the genomes of 1000 actinobacteria strains.</title>
        <authorList>
            <person name="Klenk H.-P."/>
        </authorList>
    </citation>
    <scope>NUCLEOTIDE SEQUENCE [LARGE SCALE GENOMIC DNA]</scope>
    <source>
        <strain evidence="8 9">DSM 45510</strain>
    </source>
</reference>
<dbReference type="InterPro" id="IPR025110">
    <property type="entry name" value="AMP-bd_C"/>
</dbReference>
<evidence type="ECO:0000259" key="6">
    <source>
        <dbReference type="Pfam" id="PF00501"/>
    </source>
</evidence>
<dbReference type="InterPro" id="IPR042099">
    <property type="entry name" value="ANL_N_sf"/>
</dbReference>